<keyword evidence="2" id="KW-1185">Reference proteome</keyword>
<evidence type="ECO:0000313" key="2">
    <source>
        <dbReference type="Proteomes" id="UP000271870"/>
    </source>
</evidence>
<proteinExistence type="predicted"/>
<name>A0ABX9WUL9_9GAMM</name>
<organism evidence="1 2">
    <name type="scientific">Dickeya undicola</name>
    <dbReference type="NCBI Taxonomy" id="1577887"/>
    <lineage>
        <taxon>Bacteria</taxon>
        <taxon>Pseudomonadati</taxon>
        <taxon>Pseudomonadota</taxon>
        <taxon>Gammaproteobacteria</taxon>
        <taxon>Enterobacterales</taxon>
        <taxon>Pectobacteriaceae</taxon>
        <taxon>Dickeya</taxon>
    </lineage>
</organism>
<sequence length="157" mass="16957">MLGGESNYAYVPNPISWIDPFGLAGLFDIGTYGSLNGSIHVGDGLQAHELIRHEFLKQSGLAGDARLSGNPSIALDLDHHTRGPLKDTRGIGGVHYHESVVRAEKGLGPNQFASTIKGELDITSEAMKRAGVPAERVEQLRKKSESFYSKLSKCAKK</sequence>
<evidence type="ECO:0008006" key="3">
    <source>
        <dbReference type="Google" id="ProtNLM"/>
    </source>
</evidence>
<protein>
    <recommendedName>
        <fullName evidence="3">RHS repeat-associated core domain-containing protein</fullName>
    </recommendedName>
</protein>
<evidence type="ECO:0000313" key="1">
    <source>
        <dbReference type="EMBL" id="RNM24626.1"/>
    </source>
</evidence>
<dbReference type="EMBL" id="RJLS01000009">
    <property type="protein sequence ID" value="RNM24626.1"/>
    <property type="molecule type" value="Genomic_DNA"/>
</dbReference>
<dbReference type="Proteomes" id="UP000271870">
    <property type="component" value="Unassembled WGS sequence"/>
</dbReference>
<gene>
    <name evidence="1" type="ORF">EFS38_10895</name>
</gene>
<reference evidence="1 2" key="1">
    <citation type="submission" date="2018-11" db="EMBL/GenBank/DDBJ databases">
        <title>Characterization of surface water Dickeya isolates.</title>
        <authorList>
            <person name="Van Gijsegem F."/>
            <person name="Pedron J."/>
        </authorList>
    </citation>
    <scope>NUCLEOTIDE SEQUENCE [LARGE SCALE GENOMIC DNA]</scope>
    <source>
        <strain evidence="1 2">FVG10-MFV-A16</strain>
    </source>
</reference>
<accession>A0ABX9WUL9</accession>
<comment type="caution">
    <text evidence="1">The sequence shown here is derived from an EMBL/GenBank/DDBJ whole genome shotgun (WGS) entry which is preliminary data.</text>
</comment>